<comment type="caution">
    <text evidence="2">The sequence shown here is derived from an EMBL/GenBank/DDBJ whole genome shotgun (WGS) entry which is preliminary data.</text>
</comment>
<evidence type="ECO:0000256" key="1">
    <source>
        <dbReference type="SAM" id="Coils"/>
    </source>
</evidence>
<name>A0A8S1RV66_9CILI</name>
<keyword evidence="1" id="KW-0175">Coiled coil</keyword>
<sequence length="133" mass="15843">MSLQYRYQKEGIHFEIIIMLFNTSYQLRAHRYLRLRQLKDRQSEANLLEKNGILLQCYQKRVINLEQQVEQLNEQLAQAVKLQFNKCTTNKVKILLMMKQSLKLIEKFQLEGNSRNELHNISSLILNTGFSKQ</sequence>
<proteinExistence type="predicted"/>
<reference evidence="2" key="1">
    <citation type="submission" date="2021-01" db="EMBL/GenBank/DDBJ databases">
        <authorList>
            <consortium name="Genoscope - CEA"/>
            <person name="William W."/>
        </authorList>
    </citation>
    <scope>NUCLEOTIDE SEQUENCE</scope>
</reference>
<organism evidence="2 3">
    <name type="scientific">Paramecium sonneborni</name>
    <dbReference type="NCBI Taxonomy" id="65129"/>
    <lineage>
        <taxon>Eukaryota</taxon>
        <taxon>Sar</taxon>
        <taxon>Alveolata</taxon>
        <taxon>Ciliophora</taxon>
        <taxon>Intramacronucleata</taxon>
        <taxon>Oligohymenophorea</taxon>
        <taxon>Peniculida</taxon>
        <taxon>Parameciidae</taxon>
        <taxon>Paramecium</taxon>
    </lineage>
</organism>
<dbReference type="AlphaFoldDB" id="A0A8S1RV66"/>
<evidence type="ECO:0000313" key="3">
    <source>
        <dbReference type="Proteomes" id="UP000692954"/>
    </source>
</evidence>
<keyword evidence="3" id="KW-1185">Reference proteome</keyword>
<protein>
    <submittedName>
        <fullName evidence="2">Uncharacterized protein</fullName>
    </submittedName>
</protein>
<dbReference type="Proteomes" id="UP000692954">
    <property type="component" value="Unassembled WGS sequence"/>
</dbReference>
<gene>
    <name evidence="2" type="ORF">PSON_ATCC_30995.1.T4660001</name>
</gene>
<feature type="coiled-coil region" evidence="1">
    <location>
        <begin position="55"/>
        <end position="82"/>
    </location>
</feature>
<dbReference type="EMBL" id="CAJJDN010000466">
    <property type="protein sequence ID" value="CAD8131320.1"/>
    <property type="molecule type" value="Genomic_DNA"/>
</dbReference>
<evidence type="ECO:0000313" key="2">
    <source>
        <dbReference type="EMBL" id="CAD8131320.1"/>
    </source>
</evidence>
<accession>A0A8S1RV66</accession>